<reference evidence="2 3" key="1">
    <citation type="submission" date="2016-10" db="EMBL/GenBank/DDBJ databases">
        <title>Pseudomonas lactis sp. nov. and Pseudomonas paralactis sp. nov., isolated from bovine raw milk.</title>
        <authorList>
            <person name="Von Neubeck M."/>
            <person name="Huptas C."/>
            <person name="Glueck C."/>
            <person name="Krewinkel M."/>
            <person name="Stoeckel M."/>
            <person name="Stressler T."/>
            <person name="Fischer L."/>
            <person name="Hinrichs J."/>
            <person name="Scherer S."/>
            <person name="Wenning M."/>
        </authorList>
    </citation>
    <scope>NUCLEOTIDE SEQUENCE [LARGE SCALE GENOMIC DNA]</scope>
    <source>
        <strain evidence="2 3">DSM 17516</strain>
    </source>
</reference>
<dbReference type="InterPro" id="IPR000683">
    <property type="entry name" value="Gfo/Idh/MocA-like_OxRdtase_N"/>
</dbReference>
<dbReference type="GO" id="GO:0000166">
    <property type="term" value="F:nucleotide binding"/>
    <property type="evidence" value="ECO:0007669"/>
    <property type="project" value="InterPro"/>
</dbReference>
<dbReference type="AlphaFoldDB" id="A0A1V2KGI5"/>
<evidence type="ECO:0000313" key="3">
    <source>
        <dbReference type="Proteomes" id="UP000189295"/>
    </source>
</evidence>
<dbReference type="EMBL" id="MNPW01000002">
    <property type="protein sequence ID" value="ONH56709.1"/>
    <property type="molecule type" value="Genomic_DNA"/>
</dbReference>
<protein>
    <recommendedName>
        <fullName evidence="1">Gfo/Idh/MocA-like oxidoreductase N-terminal domain-containing protein</fullName>
    </recommendedName>
</protein>
<name>A0A1V2KGI5_PSECE</name>
<dbReference type="Gene3D" id="3.30.360.10">
    <property type="entry name" value="Dihydrodipicolinate Reductase, domain 2"/>
    <property type="match status" value="1"/>
</dbReference>
<dbReference type="InterPro" id="IPR051450">
    <property type="entry name" value="Gfo/Idh/MocA_Oxidoreductases"/>
</dbReference>
<sequence>MILLVGAGPMAIQYAKVLQSMGKPFVVVGRSQQSADSFNASIGIQPFVGGIEAFLSSAHSISHAIVAVSVDQLERTTACLVENGVKNLLVEKPGGMTLEAIERLQILAQMNFASIYIAYNRRFLATVIKARELIEEDGGVTSFSFELTEWADTVQKIFKADGVKENWFFSNTSHITDLAFYLGGTPREIATFTGGSLPWHSRAARFAGAGVTEQGALFSYSGDWEAPGRWAVEVLTRKRRFIFKPLEKLQVQLLNSVAIEAVDVDEELDAKYKPGLYLQVAHFLRCDEANLCSLTEHLKKSRLYARIAAYD</sequence>
<comment type="caution">
    <text evidence="2">The sequence shown here is derived from an EMBL/GenBank/DDBJ whole genome shotgun (WGS) entry which is preliminary data.</text>
</comment>
<dbReference type="PANTHER" id="PTHR43377:SF1">
    <property type="entry name" value="BILIVERDIN REDUCTASE A"/>
    <property type="match status" value="1"/>
</dbReference>
<proteinExistence type="predicted"/>
<evidence type="ECO:0000313" key="2">
    <source>
        <dbReference type="EMBL" id="ONH56709.1"/>
    </source>
</evidence>
<feature type="domain" description="Gfo/Idh/MocA-like oxidoreductase N-terminal" evidence="1">
    <location>
        <begin position="2"/>
        <end position="109"/>
    </location>
</feature>
<dbReference type="RefSeq" id="WP_076950362.1">
    <property type="nucleotide sequence ID" value="NZ_MNPW01000002.1"/>
</dbReference>
<dbReference type="SUPFAM" id="SSF51735">
    <property type="entry name" value="NAD(P)-binding Rossmann-fold domains"/>
    <property type="match status" value="1"/>
</dbReference>
<accession>A0A1V2KGI5</accession>
<gene>
    <name evidence="2" type="ORF">BLL36_04855</name>
</gene>
<dbReference type="OrthoDB" id="9793050at2"/>
<dbReference type="PANTHER" id="PTHR43377">
    <property type="entry name" value="BILIVERDIN REDUCTASE A"/>
    <property type="match status" value="1"/>
</dbReference>
<dbReference type="Proteomes" id="UP000189295">
    <property type="component" value="Unassembled WGS sequence"/>
</dbReference>
<dbReference type="Gene3D" id="3.40.50.720">
    <property type="entry name" value="NAD(P)-binding Rossmann-like Domain"/>
    <property type="match status" value="1"/>
</dbReference>
<dbReference type="Pfam" id="PF01408">
    <property type="entry name" value="GFO_IDH_MocA"/>
    <property type="match status" value="1"/>
</dbReference>
<organism evidence="2 3">
    <name type="scientific">Pseudomonas cedrina subsp. cedrina</name>
    <dbReference type="NCBI Taxonomy" id="76762"/>
    <lineage>
        <taxon>Bacteria</taxon>
        <taxon>Pseudomonadati</taxon>
        <taxon>Pseudomonadota</taxon>
        <taxon>Gammaproteobacteria</taxon>
        <taxon>Pseudomonadales</taxon>
        <taxon>Pseudomonadaceae</taxon>
        <taxon>Pseudomonas</taxon>
    </lineage>
</organism>
<evidence type="ECO:0000259" key="1">
    <source>
        <dbReference type="Pfam" id="PF01408"/>
    </source>
</evidence>
<dbReference type="InterPro" id="IPR036291">
    <property type="entry name" value="NAD(P)-bd_dom_sf"/>
</dbReference>